<dbReference type="SMART" id="SM00679">
    <property type="entry name" value="CTNS"/>
    <property type="match status" value="2"/>
</dbReference>
<evidence type="ECO:0000313" key="8">
    <source>
        <dbReference type="Proteomes" id="UP000033140"/>
    </source>
</evidence>
<feature type="transmembrane region" description="Helical" evidence="6">
    <location>
        <begin position="259"/>
        <end position="280"/>
    </location>
</feature>
<organism evidence="7 8">
    <name type="scientific">Saitoella complicata (strain BCRC 22490 / CBS 7301 / JCM 7358 / NBRC 10748 / NRRL Y-17804)</name>
    <dbReference type="NCBI Taxonomy" id="698492"/>
    <lineage>
        <taxon>Eukaryota</taxon>
        <taxon>Fungi</taxon>
        <taxon>Dikarya</taxon>
        <taxon>Ascomycota</taxon>
        <taxon>Taphrinomycotina</taxon>
        <taxon>Taphrinomycotina incertae sedis</taxon>
        <taxon>Saitoella</taxon>
    </lineage>
</organism>
<comment type="subcellular location">
    <subcellularLocation>
        <location evidence="1">Membrane</location>
        <topology evidence="1">Multi-pass membrane protein</topology>
    </subcellularLocation>
</comment>
<dbReference type="PANTHER" id="PTHR16201">
    <property type="entry name" value="SEVEN TRANSMEMBRANE PROTEIN 1-RELATED"/>
    <property type="match status" value="1"/>
</dbReference>
<evidence type="ECO:0000256" key="1">
    <source>
        <dbReference type="ARBA" id="ARBA00004141"/>
    </source>
</evidence>
<gene>
    <name evidence="7" type="ORF">G7K_4533-t1</name>
</gene>
<protein>
    <recommendedName>
        <fullName evidence="9">PQ loop repeat protein</fullName>
    </recommendedName>
</protein>
<dbReference type="InterPro" id="IPR006603">
    <property type="entry name" value="PQ-loop_rpt"/>
</dbReference>
<dbReference type="EMBL" id="BACD03000032">
    <property type="protein sequence ID" value="GAO50407.1"/>
    <property type="molecule type" value="Genomic_DNA"/>
</dbReference>
<evidence type="ECO:0000256" key="3">
    <source>
        <dbReference type="ARBA" id="ARBA00022989"/>
    </source>
</evidence>
<keyword evidence="3 6" id="KW-1133">Transmembrane helix</keyword>
<evidence type="ECO:0000256" key="2">
    <source>
        <dbReference type="ARBA" id="ARBA00022692"/>
    </source>
</evidence>
<sequence length="331" mass="36778">MEKDGLLCLEFLDYLPAAELLSLAIRLKLLAPRPKRSAIRAHTTPGTVYCDEIKAAYIHPIADEPFMTEHIGTAANVLGTIGTVCWCVQLVPQIWTNWRRKSTTGLSPWMLMLWAVAAPPYGIYAIVQQLNIPLQIQPQLFGILSLITWAQCLHYENKVAAWNCWVYTIVLSVLFGGIEAGCIVGLRIPYDDGVTWPITLIGVIAVVLIVAGLCPPYIDIWKHRSVRGISFYFLSIDMSGALFSFLSLVFQTFDILAAVNYILVFVMEIGIILCHVGFVIRDRRRAKREGTVKKDEETPTEGADIADVVTQEHEGHHTKAADDKKNAAATA</sequence>
<dbReference type="Pfam" id="PF04193">
    <property type="entry name" value="PQ-loop"/>
    <property type="match status" value="2"/>
</dbReference>
<name>A0A0E9NKL7_SAICN</name>
<dbReference type="OMA" id="FCISRAT"/>
<evidence type="ECO:0000256" key="6">
    <source>
        <dbReference type="SAM" id="Phobius"/>
    </source>
</evidence>
<dbReference type="AlphaFoldDB" id="A0A0E9NKL7"/>
<feature type="transmembrane region" description="Helical" evidence="6">
    <location>
        <begin position="165"/>
        <end position="188"/>
    </location>
</feature>
<comment type="caution">
    <text evidence="7">The sequence shown here is derived from an EMBL/GenBank/DDBJ whole genome shotgun (WGS) entry which is preliminary data.</text>
</comment>
<dbReference type="GO" id="GO:0016020">
    <property type="term" value="C:membrane"/>
    <property type="evidence" value="ECO:0007669"/>
    <property type="project" value="UniProtKB-SubCell"/>
</dbReference>
<reference evidence="7 8" key="2">
    <citation type="journal article" date="2014" name="J. Gen. Appl. Microbiol.">
        <title>The early diverging ascomycetous budding yeast Saitoella complicata has three histone deacetylases belonging to the Clr6, Hos2, and Rpd3 lineages.</title>
        <authorList>
            <person name="Nishida H."/>
            <person name="Matsumoto T."/>
            <person name="Kondo S."/>
            <person name="Hamamoto M."/>
            <person name="Yoshikawa H."/>
        </authorList>
    </citation>
    <scope>NUCLEOTIDE SEQUENCE [LARGE SCALE GENOMIC DNA]</scope>
    <source>
        <strain evidence="7 8">NRRL Y-17804</strain>
    </source>
</reference>
<dbReference type="InterPro" id="IPR051415">
    <property type="entry name" value="LAAT-1"/>
</dbReference>
<dbReference type="PANTHER" id="PTHR16201:SF37">
    <property type="entry name" value="PQ-LOOP REPEAT-CONTAINING PROTEIN"/>
    <property type="match status" value="1"/>
</dbReference>
<evidence type="ECO:0000256" key="5">
    <source>
        <dbReference type="SAM" id="MobiDB-lite"/>
    </source>
</evidence>
<feature type="transmembrane region" description="Helical" evidence="6">
    <location>
        <begin position="194"/>
        <end position="218"/>
    </location>
</feature>
<feature type="transmembrane region" description="Helical" evidence="6">
    <location>
        <begin position="230"/>
        <end position="253"/>
    </location>
</feature>
<dbReference type="Proteomes" id="UP000033140">
    <property type="component" value="Unassembled WGS sequence"/>
</dbReference>
<feature type="transmembrane region" description="Helical" evidence="6">
    <location>
        <begin position="109"/>
        <end position="130"/>
    </location>
</feature>
<reference evidence="7 8" key="1">
    <citation type="journal article" date="2011" name="J. Gen. Appl. Microbiol.">
        <title>Draft genome sequencing of the enigmatic yeast Saitoella complicata.</title>
        <authorList>
            <person name="Nishida H."/>
            <person name="Hamamoto M."/>
            <person name="Sugiyama J."/>
        </authorList>
    </citation>
    <scope>NUCLEOTIDE SEQUENCE [LARGE SCALE GENOMIC DNA]</scope>
    <source>
        <strain evidence="7 8">NRRL Y-17804</strain>
    </source>
</reference>
<accession>A0A0E9NKL7</accession>
<reference evidence="7 8" key="3">
    <citation type="journal article" date="2015" name="Genome Announc.">
        <title>Draft Genome Sequence of the Archiascomycetous Yeast Saitoella complicata.</title>
        <authorList>
            <person name="Yamauchi K."/>
            <person name="Kondo S."/>
            <person name="Hamamoto M."/>
            <person name="Takahashi Y."/>
            <person name="Ogura Y."/>
            <person name="Hayashi T."/>
            <person name="Nishida H."/>
        </authorList>
    </citation>
    <scope>NUCLEOTIDE SEQUENCE [LARGE SCALE GENOMIC DNA]</scope>
    <source>
        <strain evidence="7 8">NRRL Y-17804</strain>
    </source>
</reference>
<dbReference type="Gene3D" id="1.20.1280.290">
    <property type="match status" value="2"/>
</dbReference>
<keyword evidence="2 6" id="KW-0812">Transmembrane</keyword>
<keyword evidence="4 6" id="KW-0472">Membrane</keyword>
<evidence type="ECO:0008006" key="9">
    <source>
        <dbReference type="Google" id="ProtNLM"/>
    </source>
</evidence>
<evidence type="ECO:0000313" key="7">
    <source>
        <dbReference type="EMBL" id="GAO50407.1"/>
    </source>
</evidence>
<keyword evidence="8" id="KW-1185">Reference proteome</keyword>
<feature type="compositionally biased region" description="Basic and acidic residues" evidence="5">
    <location>
        <begin position="310"/>
        <end position="331"/>
    </location>
</feature>
<proteinExistence type="predicted"/>
<feature type="region of interest" description="Disordered" evidence="5">
    <location>
        <begin position="289"/>
        <end position="331"/>
    </location>
</feature>
<evidence type="ECO:0000256" key="4">
    <source>
        <dbReference type="ARBA" id="ARBA00023136"/>
    </source>
</evidence>